<reference evidence="2" key="2">
    <citation type="journal article" date="2017" name="Stand. Genomic Sci.">
        <title>Complete genome sequence of the sulfur-oxidizing chemolithoautotrophic Sulfurovum lithotrophicum 42BKTT.</title>
        <authorList>
            <person name="Jeon W."/>
            <person name="Priscilla L."/>
            <person name="Park G."/>
            <person name="Lee H."/>
            <person name="Lee N."/>
            <person name="Lee D."/>
            <person name="Kwon H."/>
            <person name="Ahn I."/>
            <person name="Lee C."/>
            <person name="Lee H."/>
            <person name="Ahn J."/>
        </authorList>
    </citation>
    <scope>NUCLEOTIDE SEQUENCE [LARGE SCALE GENOMIC DNA]</scope>
    <source>
        <strain evidence="2">ATCC BAA-797 / 42BKT</strain>
    </source>
</reference>
<protein>
    <submittedName>
        <fullName evidence="1">Uncharacterized protein</fullName>
    </submittedName>
</protein>
<organism evidence="1 2">
    <name type="scientific">Sulfurovum lithotrophicum</name>
    <dbReference type="NCBI Taxonomy" id="206403"/>
    <lineage>
        <taxon>Bacteria</taxon>
        <taxon>Pseudomonadati</taxon>
        <taxon>Campylobacterota</taxon>
        <taxon>Epsilonproteobacteria</taxon>
        <taxon>Campylobacterales</taxon>
        <taxon>Sulfurovaceae</taxon>
        <taxon>Sulfurovum</taxon>
    </lineage>
</organism>
<dbReference type="EMBL" id="CP011308">
    <property type="protein sequence ID" value="AKF24881.1"/>
    <property type="molecule type" value="Genomic_DNA"/>
</dbReference>
<keyword evidence="2" id="KW-1185">Reference proteome</keyword>
<dbReference type="RefSeq" id="WP_046550968.1">
    <property type="nucleotide sequence ID" value="NZ_CP011308.1"/>
</dbReference>
<dbReference type="KEGG" id="slh:YH65_05380"/>
<evidence type="ECO:0000313" key="2">
    <source>
        <dbReference type="Proteomes" id="UP000034444"/>
    </source>
</evidence>
<dbReference type="Proteomes" id="UP000034444">
    <property type="component" value="Chromosome"/>
</dbReference>
<gene>
    <name evidence="1" type="ORF">YH65_05380</name>
</gene>
<dbReference type="AlphaFoldDB" id="A0A7U4RQL7"/>
<reference evidence="1 2" key="1">
    <citation type="submission" date="2015-04" db="EMBL/GenBank/DDBJ databases">
        <title>Complete genome sequence of Sulfurovum lithotrophicum ATCC BAA-797T.</title>
        <authorList>
            <person name="Ahn J."/>
            <person name="Park G."/>
            <person name="Jeon W."/>
            <person name="Jang Y."/>
            <person name="Jang M."/>
            <person name="Lee H."/>
            <person name="Lee H."/>
        </authorList>
    </citation>
    <scope>NUCLEOTIDE SEQUENCE [LARGE SCALE GENOMIC DNA]</scope>
    <source>
        <strain evidence="2">ATCC BAA-797 / 42BKT</strain>
    </source>
</reference>
<proteinExistence type="predicted"/>
<evidence type="ECO:0000313" key="1">
    <source>
        <dbReference type="EMBL" id="AKF24881.1"/>
    </source>
</evidence>
<name>A0A7U4RQL7_9BACT</name>
<accession>A0A7U4RQL7</accession>
<sequence>MKKLICTAVIFTLLGTFLQAEQAKEMEPIDMFEYMKSALKGEWKLSPADKQTDTTGAYKNPYVLPLVGTDATGVAYKFIGFGSTLQEDLLPNTKKQMVTMYHCDDYVDCTQILATHYCTKMNQPQFIMDLKHSNKEKIIFNCDMKTKLCNSNEDHIHKIILEFSNNGNHLKSSYLGWTDQKPNKKNSIYHFDKK</sequence>